<keyword evidence="3" id="KW-1185">Reference proteome</keyword>
<dbReference type="Gene3D" id="3.30.70.120">
    <property type="match status" value="1"/>
</dbReference>
<dbReference type="Pfam" id="PF03091">
    <property type="entry name" value="CutA1"/>
    <property type="match status" value="1"/>
</dbReference>
<dbReference type="PANTHER" id="PTHR23419">
    <property type="entry name" value="DIVALENT CATION TOLERANCE CUTA-RELATED"/>
    <property type="match status" value="1"/>
</dbReference>
<dbReference type="Proteomes" id="UP001596160">
    <property type="component" value="Unassembled WGS sequence"/>
</dbReference>
<comment type="caution">
    <text evidence="2">The sequence shown here is derived from an EMBL/GenBank/DDBJ whole genome shotgun (WGS) entry which is preliminary data.</text>
</comment>
<sequence>MTPADLALVTTTTATEPQARALADAAITEHLAACAQLHPVSSVYRWEGKIQHDQEWRIDFKTRGSLVPSLTAFILDHHDYDTPEVIAVPVTGGSAAYLEWAAAETRVM</sequence>
<dbReference type="InterPro" id="IPR004323">
    <property type="entry name" value="Ion_tolerance_CutA"/>
</dbReference>
<evidence type="ECO:0000313" key="3">
    <source>
        <dbReference type="Proteomes" id="UP001596160"/>
    </source>
</evidence>
<dbReference type="InterPro" id="IPR015867">
    <property type="entry name" value="N-reg_PII/ATP_PRibTrfase_C"/>
</dbReference>
<evidence type="ECO:0000313" key="2">
    <source>
        <dbReference type="EMBL" id="MFC5150661.1"/>
    </source>
</evidence>
<dbReference type="InterPro" id="IPR011322">
    <property type="entry name" value="N-reg_PII-like_a/b"/>
</dbReference>
<accession>A0ABW0ACI7</accession>
<gene>
    <name evidence="2" type="primary">cutA</name>
    <name evidence="2" type="ORF">ACFPRH_02795</name>
</gene>
<comment type="similarity">
    <text evidence="1">Belongs to the CutA family.</text>
</comment>
<organism evidence="2 3">
    <name type="scientific">Streptomyces amakusaensis</name>
    <dbReference type="NCBI Taxonomy" id="67271"/>
    <lineage>
        <taxon>Bacteria</taxon>
        <taxon>Bacillati</taxon>
        <taxon>Actinomycetota</taxon>
        <taxon>Actinomycetes</taxon>
        <taxon>Kitasatosporales</taxon>
        <taxon>Streptomycetaceae</taxon>
        <taxon>Streptomyces</taxon>
    </lineage>
</organism>
<proteinExistence type="inferred from homology"/>
<name>A0ABW0ACI7_9ACTN</name>
<dbReference type="SUPFAM" id="SSF54913">
    <property type="entry name" value="GlnB-like"/>
    <property type="match status" value="1"/>
</dbReference>
<evidence type="ECO:0000256" key="1">
    <source>
        <dbReference type="ARBA" id="ARBA00010169"/>
    </source>
</evidence>
<protein>
    <submittedName>
        <fullName evidence="2">Divalent-cation tolerance protein CutA</fullName>
    </submittedName>
</protein>
<dbReference type="EMBL" id="JBHSKP010000001">
    <property type="protein sequence ID" value="MFC5150661.1"/>
    <property type="molecule type" value="Genomic_DNA"/>
</dbReference>
<dbReference type="PANTHER" id="PTHR23419:SF8">
    <property type="entry name" value="FI09726P"/>
    <property type="match status" value="1"/>
</dbReference>
<dbReference type="RefSeq" id="WP_344476956.1">
    <property type="nucleotide sequence ID" value="NZ_BAAASB010000007.1"/>
</dbReference>
<reference evidence="3" key="1">
    <citation type="journal article" date="2019" name="Int. J. Syst. Evol. Microbiol.">
        <title>The Global Catalogue of Microorganisms (GCM) 10K type strain sequencing project: providing services to taxonomists for standard genome sequencing and annotation.</title>
        <authorList>
            <consortium name="The Broad Institute Genomics Platform"/>
            <consortium name="The Broad Institute Genome Sequencing Center for Infectious Disease"/>
            <person name="Wu L."/>
            <person name="Ma J."/>
        </authorList>
    </citation>
    <scope>NUCLEOTIDE SEQUENCE [LARGE SCALE GENOMIC DNA]</scope>
    <source>
        <strain evidence="3">PCU 266</strain>
    </source>
</reference>